<evidence type="ECO:0000259" key="8">
    <source>
        <dbReference type="SMART" id="SM00014"/>
    </source>
</evidence>
<feature type="transmembrane region" description="Helical" evidence="7">
    <location>
        <begin position="140"/>
        <end position="161"/>
    </location>
</feature>
<comment type="caution">
    <text evidence="9">The sequence shown here is derived from an EMBL/GenBank/DDBJ whole genome shotgun (WGS) entry which is preliminary data.</text>
</comment>
<dbReference type="SMART" id="SM00014">
    <property type="entry name" value="acidPPc"/>
    <property type="match status" value="1"/>
</dbReference>
<gene>
    <name evidence="9" type="ORF">LTR05_008611</name>
</gene>
<evidence type="ECO:0000313" key="10">
    <source>
        <dbReference type="Proteomes" id="UP001309876"/>
    </source>
</evidence>
<comment type="similarity">
    <text evidence="2">Belongs to the PA-phosphatase related phosphoesterase family.</text>
</comment>
<dbReference type="InterPro" id="IPR036938">
    <property type="entry name" value="PAP2/HPO_sf"/>
</dbReference>
<protein>
    <recommendedName>
        <fullName evidence="8">Phosphatidic acid phosphatase type 2/haloperoxidase domain-containing protein</fullName>
    </recommendedName>
</protein>
<accession>A0AAN7PHE7</accession>
<feature type="transmembrane region" description="Helical" evidence="7">
    <location>
        <begin position="54"/>
        <end position="73"/>
    </location>
</feature>
<dbReference type="PANTHER" id="PTHR10165">
    <property type="entry name" value="LIPID PHOSPHATE PHOSPHATASE"/>
    <property type="match status" value="1"/>
</dbReference>
<evidence type="ECO:0000256" key="2">
    <source>
        <dbReference type="ARBA" id="ARBA00008816"/>
    </source>
</evidence>
<keyword evidence="10" id="KW-1185">Reference proteome</keyword>
<keyword evidence="4 7" id="KW-1133">Transmembrane helix</keyword>
<dbReference type="FunFam" id="1.20.144.10:FF:000035">
    <property type="entry name" value="Putative Lipid phosphate phosphatase 1"/>
    <property type="match status" value="1"/>
</dbReference>
<dbReference type="PANTHER" id="PTHR10165:SF84">
    <property type="entry name" value="PHOSPHATIDIC ACID PHOSPHATASE BETA"/>
    <property type="match status" value="1"/>
</dbReference>
<feature type="transmembrane region" description="Helical" evidence="7">
    <location>
        <begin position="108"/>
        <end position="128"/>
    </location>
</feature>
<reference evidence="9 10" key="1">
    <citation type="submission" date="2023-08" db="EMBL/GenBank/DDBJ databases">
        <title>Black Yeasts Isolated from many extreme environments.</title>
        <authorList>
            <person name="Coleine C."/>
            <person name="Stajich J.E."/>
            <person name="Selbmann L."/>
        </authorList>
    </citation>
    <scope>NUCLEOTIDE SEQUENCE [LARGE SCALE GENOMIC DNA]</scope>
    <source>
        <strain evidence="9 10">CCFEE 5910</strain>
    </source>
</reference>
<dbReference type="AlphaFoldDB" id="A0AAN7PHE7"/>
<evidence type="ECO:0000256" key="3">
    <source>
        <dbReference type="ARBA" id="ARBA00022692"/>
    </source>
</evidence>
<dbReference type="InterPro" id="IPR043216">
    <property type="entry name" value="PAP-like"/>
</dbReference>
<dbReference type="EMBL" id="JAVRRJ010000015">
    <property type="protein sequence ID" value="KAK5080364.1"/>
    <property type="molecule type" value="Genomic_DNA"/>
</dbReference>
<feature type="region of interest" description="Disordered" evidence="6">
    <location>
        <begin position="390"/>
        <end position="422"/>
    </location>
</feature>
<dbReference type="Gene3D" id="1.20.144.10">
    <property type="entry name" value="Phosphatidic acid phosphatase type 2/haloperoxidase"/>
    <property type="match status" value="1"/>
</dbReference>
<dbReference type="GO" id="GO:0046839">
    <property type="term" value="P:phospholipid dephosphorylation"/>
    <property type="evidence" value="ECO:0007669"/>
    <property type="project" value="TreeGrafter"/>
</dbReference>
<dbReference type="Pfam" id="PF01569">
    <property type="entry name" value="PAP2"/>
    <property type="match status" value="1"/>
</dbReference>
<evidence type="ECO:0000313" key="9">
    <source>
        <dbReference type="EMBL" id="KAK5080364.1"/>
    </source>
</evidence>
<dbReference type="GO" id="GO:0008195">
    <property type="term" value="F:phosphatidate phosphatase activity"/>
    <property type="evidence" value="ECO:0007669"/>
    <property type="project" value="TreeGrafter"/>
</dbReference>
<evidence type="ECO:0000256" key="1">
    <source>
        <dbReference type="ARBA" id="ARBA00004141"/>
    </source>
</evidence>
<sequence>MNFLRRSRKTETSTAPGATTYEKHHTRTKSNKAGFDVNSGNFNRRPSFGQWIKMTWLDILTMAAMGAVGLGIYNADPAPSRSFPITFRDGEIVYPEFAYPLRTEIVPIWEAALLASLIPIAVFLLMQIRIRSFWDVNNAIIGLLYSLITAAVFQVFIKWLIGGLRPHFLYVCAPDLTRVQAAGGEYLGQGFGRIMFQRDICTGDRAQINDSLESMPSGHSTAAWAGFLYLYYYLNAKLKVFSNYHPAMWKIIATYAPVLGAFLITGALTIDEFHNWYDCLAGAVIGSVMATSAYRMVYASVWDFRFNHIPLTRHTPFSYGAGQAGAGGFETAVFTRKAGWGYEEAYGGAPFDAAHHLRGAQTGFNSGIHDDSHGRHLGRREGDVEHNAALPPVRTSPEENRYRMHSRSLERKAVNNRGSGVL</sequence>
<dbReference type="Proteomes" id="UP001309876">
    <property type="component" value="Unassembled WGS sequence"/>
</dbReference>
<dbReference type="GO" id="GO:0016020">
    <property type="term" value="C:membrane"/>
    <property type="evidence" value="ECO:0007669"/>
    <property type="project" value="UniProtKB-SubCell"/>
</dbReference>
<feature type="transmembrane region" description="Helical" evidence="7">
    <location>
        <begin position="217"/>
        <end position="235"/>
    </location>
</feature>
<evidence type="ECO:0000256" key="7">
    <source>
        <dbReference type="SAM" id="Phobius"/>
    </source>
</evidence>
<evidence type="ECO:0000256" key="4">
    <source>
        <dbReference type="ARBA" id="ARBA00022989"/>
    </source>
</evidence>
<keyword evidence="5 7" id="KW-0472">Membrane</keyword>
<evidence type="ECO:0000256" key="6">
    <source>
        <dbReference type="SAM" id="MobiDB-lite"/>
    </source>
</evidence>
<feature type="domain" description="Phosphatidic acid phosphatase type 2/haloperoxidase" evidence="8">
    <location>
        <begin position="141"/>
        <end position="294"/>
    </location>
</feature>
<dbReference type="GO" id="GO:0006644">
    <property type="term" value="P:phospholipid metabolic process"/>
    <property type="evidence" value="ECO:0007669"/>
    <property type="project" value="InterPro"/>
</dbReference>
<feature type="compositionally biased region" description="Basic and acidic residues" evidence="6">
    <location>
        <begin position="396"/>
        <end position="413"/>
    </location>
</feature>
<dbReference type="CDD" id="cd03390">
    <property type="entry name" value="PAP2_containing_1_like"/>
    <property type="match status" value="1"/>
</dbReference>
<comment type="subcellular location">
    <subcellularLocation>
        <location evidence="1">Membrane</location>
        <topology evidence="1">Multi-pass membrane protein</topology>
    </subcellularLocation>
</comment>
<dbReference type="InterPro" id="IPR000326">
    <property type="entry name" value="PAP2/HPO"/>
</dbReference>
<keyword evidence="3 7" id="KW-0812">Transmembrane</keyword>
<proteinExistence type="inferred from homology"/>
<feature type="transmembrane region" description="Helical" evidence="7">
    <location>
        <begin position="247"/>
        <end position="268"/>
    </location>
</feature>
<feature type="region of interest" description="Disordered" evidence="6">
    <location>
        <begin position="1"/>
        <end position="36"/>
    </location>
</feature>
<name>A0AAN7PHE7_9EURO</name>
<feature type="transmembrane region" description="Helical" evidence="7">
    <location>
        <begin position="280"/>
        <end position="298"/>
    </location>
</feature>
<evidence type="ECO:0000256" key="5">
    <source>
        <dbReference type="ARBA" id="ARBA00023136"/>
    </source>
</evidence>
<dbReference type="SUPFAM" id="SSF48317">
    <property type="entry name" value="Acid phosphatase/Vanadium-dependent haloperoxidase"/>
    <property type="match status" value="1"/>
</dbReference>
<organism evidence="9 10">
    <name type="scientific">Lithohypha guttulata</name>
    <dbReference type="NCBI Taxonomy" id="1690604"/>
    <lineage>
        <taxon>Eukaryota</taxon>
        <taxon>Fungi</taxon>
        <taxon>Dikarya</taxon>
        <taxon>Ascomycota</taxon>
        <taxon>Pezizomycotina</taxon>
        <taxon>Eurotiomycetes</taxon>
        <taxon>Chaetothyriomycetidae</taxon>
        <taxon>Chaetothyriales</taxon>
        <taxon>Trichomeriaceae</taxon>
        <taxon>Lithohypha</taxon>
    </lineage>
</organism>